<keyword evidence="2" id="KW-1185">Reference proteome</keyword>
<dbReference type="AlphaFoldDB" id="A0A067KA22"/>
<gene>
    <name evidence="1" type="ORF">JCGZ_12284</name>
</gene>
<sequence length="161" mass="18387">MSCSSLGCVKAENPVKILSAKPEWHKSQATFIRNLCMEKEKERRVNNISSTDHNYKIRFCFGSDICANGSPDNFVFRQRYLRSYQLTRDDQLKKKTVKEKMKRWFVEKKGKSKLLRSYNSGSCAETCLKFLLCFVAKVDVKEGSSTRSFLSVSSPSTISTG</sequence>
<name>A0A067KA22_JATCU</name>
<evidence type="ECO:0000313" key="2">
    <source>
        <dbReference type="Proteomes" id="UP000027138"/>
    </source>
</evidence>
<reference evidence="1 2" key="1">
    <citation type="journal article" date="2014" name="PLoS ONE">
        <title>Global Analysis of Gene Expression Profiles in Physic Nut (Jatropha curcas L.) Seedlings Exposed to Salt Stress.</title>
        <authorList>
            <person name="Zhang L."/>
            <person name="Zhang C."/>
            <person name="Wu P."/>
            <person name="Chen Y."/>
            <person name="Li M."/>
            <person name="Jiang H."/>
            <person name="Wu G."/>
        </authorList>
    </citation>
    <scope>NUCLEOTIDE SEQUENCE [LARGE SCALE GENOMIC DNA]</scope>
    <source>
        <strain evidence="2">cv. GZQX0401</strain>
        <tissue evidence="1">Young leaves</tissue>
    </source>
</reference>
<organism evidence="1 2">
    <name type="scientific">Jatropha curcas</name>
    <name type="common">Barbados nut</name>
    <dbReference type="NCBI Taxonomy" id="180498"/>
    <lineage>
        <taxon>Eukaryota</taxon>
        <taxon>Viridiplantae</taxon>
        <taxon>Streptophyta</taxon>
        <taxon>Embryophyta</taxon>
        <taxon>Tracheophyta</taxon>
        <taxon>Spermatophyta</taxon>
        <taxon>Magnoliopsida</taxon>
        <taxon>eudicotyledons</taxon>
        <taxon>Gunneridae</taxon>
        <taxon>Pentapetalae</taxon>
        <taxon>rosids</taxon>
        <taxon>fabids</taxon>
        <taxon>Malpighiales</taxon>
        <taxon>Euphorbiaceae</taxon>
        <taxon>Crotonoideae</taxon>
        <taxon>Jatropheae</taxon>
        <taxon>Jatropha</taxon>
    </lineage>
</organism>
<dbReference type="Proteomes" id="UP000027138">
    <property type="component" value="Unassembled WGS sequence"/>
</dbReference>
<accession>A0A067KA22</accession>
<protein>
    <submittedName>
        <fullName evidence="1">Uncharacterized protein</fullName>
    </submittedName>
</protein>
<proteinExistence type="predicted"/>
<dbReference type="OrthoDB" id="829478at2759"/>
<dbReference type="EMBL" id="KK914593">
    <property type="protein sequence ID" value="KDP31823.1"/>
    <property type="molecule type" value="Genomic_DNA"/>
</dbReference>
<evidence type="ECO:0000313" key="1">
    <source>
        <dbReference type="EMBL" id="KDP31823.1"/>
    </source>
</evidence>